<dbReference type="Proteomes" id="UP001500141">
    <property type="component" value="Unassembled WGS sequence"/>
</dbReference>
<accession>A0ABP8ZZD0</accession>
<gene>
    <name evidence="1" type="ORF">GCM10023230_20110</name>
</gene>
<organism evidence="1 2">
    <name type="scientific">Flavobacterium hankyongi</name>
    <dbReference type="NCBI Taxonomy" id="1176532"/>
    <lineage>
        <taxon>Bacteria</taxon>
        <taxon>Pseudomonadati</taxon>
        <taxon>Bacteroidota</taxon>
        <taxon>Flavobacteriia</taxon>
        <taxon>Flavobacteriales</taxon>
        <taxon>Flavobacteriaceae</taxon>
        <taxon>Flavobacterium</taxon>
    </lineage>
</organism>
<reference evidence="2" key="1">
    <citation type="journal article" date="2019" name="Int. J. Syst. Evol. Microbiol.">
        <title>The Global Catalogue of Microorganisms (GCM) 10K type strain sequencing project: providing services to taxonomists for standard genome sequencing and annotation.</title>
        <authorList>
            <consortium name="The Broad Institute Genomics Platform"/>
            <consortium name="The Broad Institute Genome Sequencing Center for Infectious Disease"/>
            <person name="Wu L."/>
            <person name="Ma J."/>
        </authorList>
    </citation>
    <scope>NUCLEOTIDE SEQUENCE [LARGE SCALE GENOMIC DNA]</scope>
    <source>
        <strain evidence="2">JCM 18198</strain>
    </source>
</reference>
<keyword evidence="2" id="KW-1185">Reference proteome</keyword>
<evidence type="ECO:0000313" key="2">
    <source>
        <dbReference type="Proteomes" id="UP001500141"/>
    </source>
</evidence>
<sequence length="120" mass="13939">MPITYFILKDRFDNKEIENNKGITVAKYSFCKHGNKNTTTAFFKFYVNGTNYRISVGGCPENSSEMLNKYYVLYYSKLDPNKAKIDFSKEVTDTIEIIQAGFSKNEILGKPSTYDWDWPQ</sequence>
<dbReference type="EMBL" id="BAABIP010000017">
    <property type="protein sequence ID" value="GAA4769993.1"/>
    <property type="molecule type" value="Genomic_DNA"/>
</dbReference>
<name>A0ABP8ZZD0_9FLAO</name>
<comment type="caution">
    <text evidence="1">The sequence shown here is derived from an EMBL/GenBank/DDBJ whole genome shotgun (WGS) entry which is preliminary data.</text>
</comment>
<protein>
    <submittedName>
        <fullName evidence="1">Uncharacterized protein</fullName>
    </submittedName>
</protein>
<proteinExistence type="predicted"/>
<evidence type="ECO:0000313" key="1">
    <source>
        <dbReference type="EMBL" id="GAA4769993.1"/>
    </source>
</evidence>